<reference evidence="3" key="1">
    <citation type="submission" date="2022-09" db="EMBL/GenBank/DDBJ databases">
        <title>genome sequence of Deinococcus rubellus.</title>
        <authorList>
            <person name="Srinivasan S."/>
        </authorList>
    </citation>
    <scope>NUCLEOTIDE SEQUENCE</scope>
    <source>
        <strain evidence="3">Ant6</strain>
    </source>
</reference>
<comment type="similarity">
    <text evidence="1">Belongs to the PemK/MazF family.</text>
</comment>
<dbReference type="PIRSF" id="PIRSF033490">
    <property type="entry name" value="MazF"/>
    <property type="match status" value="1"/>
</dbReference>
<dbReference type="PANTHER" id="PTHR33988:SF2">
    <property type="entry name" value="ENDORIBONUCLEASE MAZF"/>
    <property type="match status" value="1"/>
</dbReference>
<dbReference type="RefSeq" id="WP_260560076.1">
    <property type="nucleotide sequence ID" value="NZ_BAABEC010000074.1"/>
</dbReference>
<keyword evidence="1" id="KW-0255">Endonuclease</keyword>
<evidence type="ECO:0000256" key="1">
    <source>
        <dbReference type="PIRNR" id="PIRNR033490"/>
    </source>
</evidence>
<dbReference type="InterPro" id="IPR003477">
    <property type="entry name" value="PemK-like"/>
</dbReference>
<feature type="region of interest" description="Disordered" evidence="2">
    <location>
        <begin position="1"/>
        <end position="22"/>
    </location>
</feature>
<organism evidence="3 4">
    <name type="scientific">Deinococcus rubellus</name>
    <dbReference type="NCBI Taxonomy" id="1889240"/>
    <lineage>
        <taxon>Bacteria</taxon>
        <taxon>Thermotogati</taxon>
        <taxon>Deinococcota</taxon>
        <taxon>Deinococci</taxon>
        <taxon>Deinococcales</taxon>
        <taxon>Deinococcaceae</taxon>
        <taxon>Deinococcus</taxon>
    </lineage>
</organism>
<dbReference type="EC" id="3.1.-.-" evidence="1"/>
<proteinExistence type="inferred from homology"/>
<dbReference type="Proteomes" id="UP001060261">
    <property type="component" value="Chromosome"/>
</dbReference>
<dbReference type="Pfam" id="PF02452">
    <property type="entry name" value="PemK_toxin"/>
    <property type="match status" value="1"/>
</dbReference>
<keyword evidence="1" id="KW-0378">Hydrolase</keyword>
<dbReference type="Gene3D" id="2.30.30.110">
    <property type="match status" value="1"/>
</dbReference>
<keyword evidence="1" id="KW-0540">Nuclease</keyword>
<gene>
    <name evidence="3" type="ORF">N0D28_13835</name>
</gene>
<evidence type="ECO:0000313" key="3">
    <source>
        <dbReference type="EMBL" id="UWX63796.1"/>
    </source>
</evidence>
<dbReference type="EMBL" id="CP104213">
    <property type="protein sequence ID" value="UWX63796.1"/>
    <property type="molecule type" value="Genomic_DNA"/>
</dbReference>
<evidence type="ECO:0000256" key="2">
    <source>
        <dbReference type="SAM" id="MobiDB-lite"/>
    </source>
</evidence>
<protein>
    <recommendedName>
        <fullName evidence="1">mRNA interferase</fullName>
        <ecNumber evidence="1">3.1.-.-</ecNumber>
    </recommendedName>
</protein>
<sequence>MKRGEIWQANLDPRSGSEQRGSRPVLVLSSDIFNDIQTWKSFIVLPCSTSGRQATRGPSAVALPAGAGGLTQDSYILCHQITTIDHTKFISRLGLLSDEEIRTVEHGVLIALDMMHLTKRFQ</sequence>
<dbReference type="PANTHER" id="PTHR33988">
    <property type="entry name" value="ENDORIBONUCLEASE MAZF-RELATED"/>
    <property type="match status" value="1"/>
</dbReference>
<dbReference type="SUPFAM" id="SSF50118">
    <property type="entry name" value="Cell growth inhibitor/plasmid maintenance toxic component"/>
    <property type="match status" value="1"/>
</dbReference>
<evidence type="ECO:0000313" key="4">
    <source>
        <dbReference type="Proteomes" id="UP001060261"/>
    </source>
</evidence>
<name>A0ABY5YGF3_9DEIO</name>
<accession>A0ABY5YGF3</accession>
<keyword evidence="4" id="KW-1185">Reference proteome</keyword>
<dbReference type="InterPro" id="IPR011067">
    <property type="entry name" value="Plasmid_toxin/cell-grow_inhib"/>
</dbReference>
<comment type="function">
    <text evidence="1">Toxic component of a type II toxin-antitoxin (TA) system.</text>
</comment>